<evidence type="ECO:0000313" key="2">
    <source>
        <dbReference type="EMBL" id="KDN83098.1"/>
    </source>
</evidence>
<keyword evidence="3" id="KW-1185">Reference proteome</keyword>
<dbReference type="AlphaFoldDB" id="A0A066YNL7"/>
<dbReference type="HOGENOM" id="CLU_3200943_0_0_11"/>
<dbReference type="Proteomes" id="UP000027178">
    <property type="component" value="Unassembled WGS sequence"/>
</dbReference>
<dbReference type="EMBL" id="JNBY01000096">
    <property type="protein sequence ID" value="KDN83098.1"/>
    <property type="molecule type" value="Genomic_DNA"/>
</dbReference>
<evidence type="ECO:0000256" key="1">
    <source>
        <dbReference type="SAM" id="MobiDB-lite"/>
    </source>
</evidence>
<organism evidence="2 3">
    <name type="scientific">Kitasatospora cheerisanensis KCTC 2395</name>
    <dbReference type="NCBI Taxonomy" id="1348663"/>
    <lineage>
        <taxon>Bacteria</taxon>
        <taxon>Bacillati</taxon>
        <taxon>Actinomycetota</taxon>
        <taxon>Actinomycetes</taxon>
        <taxon>Kitasatosporales</taxon>
        <taxon>Streptomycetaceae</taxon>
        <taxon>Kitasatospora</taxon>
    </lineage>
</organism>
<gene>
    <name evidence="2" type="ORF">KCH_52440</name>
</gene>
<feature type="region of interest" description="Disordered" evidence="1">
    <location>
        <begin position="26"/>
        <end position="45"/>
    </location>
</feature>
<comment type="caution">
    <text evidence="2">The sequence shown here is derived from an EMBL/GenBank/DDBJ whole genome shotgun (WGS) entry which is preliminary data.</text>
</comment>
<evidence type="ECO:0000313" key="3">
    <source>
        <dbReference type="Proteomes" id="UP000027178"/>
    </source>
</evidence>
<sequence>MVGEVPDLVIPTTPEGLARSSAALRVSAPVPSGDRPSPVTLCPGM</sequence>
<protein>
    <submittedName>
        <fullName evidence="2">Uncharacterized protein</fullName>
    </submittedName>
</protein>
<reference evidence="2 3" key="1">
    <citation type="submission" date="2014-05" db="EMBL/GenBank/DDBJ databases">
        <title>Draft Genome Sequence of Kitasatospora cheerisanensis KCTC 2395.</title>
        <authorList>
            <person name="Nam D.H."/>
        </authorList>
    </citation>
    <scope>NUCLEOTIDE SEQUENCE [LARGE SCALE GENOMIC DNA]</scope>
    <source>
        <strain evidence="2 3">KCTC 2395</strain>
    </source>
</reference>
<name>A0A066YNL7_9ACTN</name>
<dbReference type="PATRIC" id="fig|1348663.4.peg.5076"/>
<proteinExistence type="predicted"/>
<accession>A0A066YNL7</accession>